<feature type="compositionally biased region" description="Polar residues" evidence="1">
    <location>
        <begin position="115"/>
        <end position="130"/>
    </location>
</feature>
<dbReference type="Proteomes" id="UP000237631">
    <property type="component" value="Unassembled WGS sequence"/>
</dbReference>
<sequence>MTPFLQELSKRKMSADDVECLESTLALTDTNRADEDVTTAHQAKRRSTVTNRATNQHHNINLRPWTDNTLNGFREWPEEVDNHRDRDFNTAALGETSESELVSSYTEDHDGTECMDSNNGGSQPESQGGSTLVEDEELNPFSYEDMIPDMSHDRQTYVDDMKNDDSLHIGKGDEAYQVLKKATSRQQWFNLFGYVSPTMERMSWIAEAFDDDKDEREIIIHITDWGLPLLRVNHDRQYVFTGRKNSPLRMYFSRLFEGKTSVDKFTECLQGRGETRLGRRDLKNGAIKIDGIRYRTTELFVDPRVDITITTVTELWRPP</sequence>
<evidence type="ECO:0000313" key="2">
    <source>
        <dbReference type="EMBL" id="PPJ59262.1"/>
    </source>
</evidence>
<dbReference type="OrthoDB" id="10582364at2759"/>
<comment type="caution">
    <text evidence="2">The sequence shown here is derived from an EMBL/GenBank/DDBJ whole genome shotgun (WGS) entry which is preliminary data.</text>
</comment>
<keyword evidence="3" id="KW-1185">Reference proteome</keyword>
<accession>A0A2S6CHP3</accession>
<name>A0A2S6CHP3_9PEZI</name>
<evidence type="ECO:0000256" key="1">
    <source>
        <dbReference type="SAM" id="MobiDB-lite"/>
    </source>
</evidence>
<protein>
    <submittedName>
        <fullName evidence="2">Uncharacterized protein</fullName>
    </submittedName>
</protein>
<reference evidence="3" key="1">
    <citation type="journal article" date="2017" name="bioRxiv">
        <title>Conservation of a gene cluster reveals novel cercosporin biosynthetic mechanisms and extends production to the genus Colletotrichum.</title>
        <authorList>
            <person name="de Jonge R."/>
            <person name="Ebert M.K."/>
            <person name="Huitt-Roehl C.R."/>
            <person name="Pal P."/>
            <person name="Suttle J.C."/>
            <person name="Spanner R.E."/>
            <person name="Neubauer J.D."/>
            <person name="Jurick W.M.II."/>
            <person name="Stott K.A."/>
            <person name="Secor G.A."/>
            <person name="Thomma B.P.H.J."/>
            <person name="Van de Peer Y."/>
            <person name="Townsend C.A."/>
            <person name="Bolton M.D."/>
        </authorList>
    </citation>
    <scope>NUCLEOTIDE SEQUENCE [LARGE SCALE GENOMIC DNA]</scope>
    <source>
        <strain evidence="3">CBS538.71</strain>
    </source>
</reference>
<dbReference type="EMBL" id="PNEN01000409">
    <property type="protein sequence ID" value="PPJ59262.1"/>
    <property type="molecule type" value="Genomic_DNA"/>
</dbReference>
<evidence type="ECO:0000313" key="3">
    <source>
        <dbReference type="Proteomes" id="UP000237631"/>
    </source>
</evidence>
<organism evidence="2 3">
    <name type="scientific">Cercospora berteroae</name>
    <dbReference type="NCBI Taxonomy" id="357750"/>
    <lineage>
        <taxon>Eukaryota</taxon>
        <taxon>Fungi</taxon>
        <taxon>Dikarya</taxon>
        <taxon>Ascomycota</taxon>
        <taxon>Pezizomycotina</taxon>
        <taxon>Dothideomycetes</taxon>
        <taxon>Dothideomycetidae</taxon>
        <taxon>Mycosphaerellales</taxon>
        <taxon>Mycosphaerellaceae</taxon>
        <taxon>Cercospora</taxon>
    </lineage>
</organism>
<dbReference type="AlphaFoldDB" id="A0A2S6CHP3"/>
<proteinExistence type="predicted"/>
<feature type="region of interest" description="Disordered" evidence="1">
    <location>
        <begin position="91"/>
        <end position="132"/>
    </location>
</feature>
<gene>
    <name evidence="2" type="ORF">CBER1_10331</name>
</gene>